<dbReference type="EMBL" id="BBJM01000011">
    <property type="protein sequence ID" value="GAK47735.1"/>
    <property type="molecule type" value="Genomic_DNA"/>
</dbReference>
<organism evidence="2 3">
    <name type="scientific">Secundilactobacillus oryzae JCM 18671</name>
    <dbReference type="NCBI Taxonomy" id="1291743"/>
    <lineage>
        <taxon>Bacteria</taxon>
        <taxon>Bacillati</taxon>
        <taxon>Bacillota</taxon>
        <taxon>Bacilli</taxon>
        <taxon>Lactobacillales</taxon>
        <taxon>Lactobacillaceae</taxon>
        <taxon>Secundilactobacillus</taxon>
    </lineage>
</organism>
<keyword evidence="1" id="KW-0472">Membrane</keyword>
<keyword evidence="1" id="KW-0812">Transmembrane</keyword>
<gene>
    <name evidence="2" type="ORF">LOSG293_110510</name>
</gene>
<dbReference type="RefSeq" id="WP_034527355.1">
    <property type="nucleotide sequence ID" value="NZ_BBAZ01000001.1"/>
</dbReference>
<reference evidence="2" key="1">
    <citation type="journal article" date="2014" name="Genome Announc.">
        <title>Draft Genome Sequence of Lactobacillus oryzae Strain SG293T.</title>
        <authorList>
            <person name="Tanizawa Y."/>
            <person name="Fujisawa T."/>
            <person name="Mochizuki T."/>
            <person name="Kaminuma E."/>
            <person name="Nakamura Y."/>
            <person name="Tohno M."/>
        </authorList>
    </citation>
    <scope>NUCLEOTIDE SEQUENCE [LARGE SCALE GENOMIC DNA]</scope>
    <source>
        <strain evidence="2">SG293</strain>
    </source>
</reference>
<feature type="transmembrane region" description="Helical" evidence="1">
    <location>
        <begin position="6"/>
        <end position="26"/>
    </location>
</feature>
<accession>A0A081BI67</accession>
<proteinExistence type="predicted"/>
<evidence type="ECO:0000256" key="1">
    <source>
        <dbReference type="SAM" id="Phobius"/>
    </source>
</evidence>
<keyword evidence="1" id="KW-1133">Transmembrane helix</keyword>
<dbReference type="STRING" id="1291743.LOSG293_110510"/>
<sequence>MSMWILDVILVLLIVLIILTVLFGFLEWKSDPVEFFEPEKKVKYDVPIFTTDVPSKLDKLLGCFE</sequence>
<evidence type="ECO:0000313" key="2">
    <source>
        <dbReference type="EMBL" id="GAK47735.1"/>
    </source>
</evidence>
<dbReference type="AlphaFoldDB" id="A0A081BI67"/>
<evidence type="ECO:0000313" key="3">
    <source>
        <dbReference type="Proteomes" id="UP000028700"/>
    </source>
</evidence>
<name>A0A081BI67_9LACO</name>
<keyword evidence="3" id="KW-1185">Reference proteome</keyword>
<protein>
    <submittedName>
        <fullName evidence="2">Uncharacterized protein</fullName>
    </submittedName>
</protein>
<comment type="caution">
    <text evidence="2">The sequence shown here is derived from an EMBL/GenBank/DDBJ whole genome shotgun (WGS) entry which is preliminary data.</text>
</comment>
<dbReference type="Proteomes" id="UP000028700">
    <property type="component" value="Unassembled WGS sequence"/>
</dbReference>